<feature type="signal peptide" evidence="1">
    <location>
        <begin position="1"/>
        <end position="19"/>
    </location>
</feature>
<dbReference type="AlphaFoldDB" id="A0A1H4A7J1"/>
<evidence type="ECO:0000256" key="1">
    <source>
        <dbReference type="SAM" id="SignalP"/>
    </source>
</evidence>
<evidence type="ECO:0008006" key="4">
    <source>
        <dbReference type="Google" id="ProtNLM"/>
    </source>
</evidence>
<evidence type="ECO:0000313" key="3">
    <source>
        <dbReference type="Proteomes" id="UP000182257"/>
    </source>
</evidence>
<proteinExistence type="predicted"/>
<dbReference type="OrthoDB" id="9765571at2"/>
<dbReference type="RefSeq" id="WP_074760588.1">
    <property type="nucleotide sequence ID" value="NZ_FNRF01000002.1"/>
</dbReference>
<dbReference type="Gene3D" id="2.40.160.60">
    <property type="entry name" value="Outer membrane protein transport protein (OMPP1/FadL/TodX)"/>
    <property type="match status" value="1"/>
</dbReference>
<dbReference type="SUPFAM" id="SSF56935">
    <property type="entry name" value="Porins"/>
    <property type="match status" value="1"/>
</dbReference>
<keyword evidence="1" id="KW-0732">Signal</keyword>
<gene>
    <name evidence="2" type="ORF">SAMN05216462_1094</name>
</gene>
<name>A0A1H4A7J1_XYLRU</name>
<feature type="chain" id="PRO_5010296421" description="Hemin receptor" evidence="1">
    <location>
        <begin position="20"/>
        <end position="523"/>
    </location>
</feature>
<protein>
    <recommendedName>
        <fullName evidence="4">Hemin receptor</fullName>
    </recommendedName>
</protein>
<reference evidence="2 3" key="1">
    <citation type="submission" date="2016-10" db="EMBL/GenBank/DDBJ databases">
        <authorList>
            <person name="de Groot N.N."/>
        </authorList>
    </citation>
    <scope>NUCLEOTIDE SEQUENCE [LARGE SCALE GENOMIC DNA]</scope>
    <source>
        <strain evidence="2 3">D31d</strain>
    </source>
</reference>
<organism evidence="2 3">
    <name type="scientific">Xylanibacter ruminicola</name>
    <name type="common">Prevotella ruminicola</name>
    <dbReference type="NCBI Taxonomy" id="839"/>
    <lineage>
        <taxon>Bacteria</taxon>
        <taxon>Pseudomonadati</taxon>
        <taxon>Bacteroidota</taxon>
        <taxon>Bacteroidia</taxon>
        <taxon>Bacteroidales</taxon>
        <taxon>Prevotellaceae</taxon>
        <taxon>Xylanibacter</taxon>
    </lineage>
</organism>
<sequence length="523" mass="57858">MKKILLAAIAMGIVLPAAAQDTYESARLLGSDLNGTARYVGMGGAMEALGADISTMGTNPAGIGLFRHSTASLSFGVVSQADAKEFDGLNKTNMSFDQAGFVYSARVSPTSIINVGFNYHKSKNFDQILSAANSLRGCSQNGLTYEKADRGFYEFDENKQNEIIGWEGDYRSYRFNQADYMNANVFLLDPDDNNFYWSEAGAYSFDRAHRGWIADYDFNLSGNYDDRFFWGLTVGVQDVHYKGYSEYAESILDSQGANAGSLAYGDERKITGTGVNLKFGVIFRPVEESPFRIGAYIHTPTWYELTSSNSSAIVNNTLHGAYDKGQSQESYDFAYHTPWKFGLSMGTTVGTEFAFGAGYEYTDYAASQNRIIDGYDYYDNAETSTDRTMKTNTERSLKGVSTLKLGAEYKPVPDVAFRVGYNYITSGYKMDGVRDMTVDSPGTMYASTTDYVNWKDTQRFTCGVGFKVGKMNIDLAYQLSNTDGEFHPFQDYQSLASSTIVSTGVTKVSNKRSQGLLTIGYTF</sequence>
<accession>A0A1H4A7J1</accession>
<evidence type="ECO:0000313" key="2">
    <source>
        <dbReference type="EMBL" id="SEA31979.1"/>
    </source>
</evidence>
<dbReference type="EMBL" id="FNRF01000002">
    <property type="protein sequence ID" value="SEA31979.1"/>
    <property type="molecule type" value="Genomic_DNA"/>
</dbReference>
<dbReference type="Proteomes" id="UP000182257">
    <property type="component" value="Unassembled WGS sequence"/>
</dbReference>